<dbReference type="SUPFAM" id="SSF46955">
    <property type="entry name" value="Putative DNA-binding domain"/>
    <property type="match status" value="1"/>
</dbReference>
<gene>
    <name evidence="2" type="ORF">MM415A00246_0045</name>
    <name evidence="1" type="ORF">TM448A01877_0009</name>
</gene>
<dbReference type="EMBL" id="MT142520">
    <property type="protein sequence ID" value="QJA83923.1"/>
    <property type="molecule type" value="Genomic_DNA"/>
</dbReference>
<accession>A0A6H1ZTW7</accession>
<evidence type="ECO:0000313" key="1">
    <source>
        <dbReference type="EMBL" id="QJA50715.1"/>
    </source>
</evidence>
<dbReference type="EMBL" id="MT144213">
    <property type="protein sequence ID" value="QJA50715.1"/>
    <property type="molecule type" value="Genomic_DNA"/>
</dbReference>
<name>A0A6H1ZTW7_9ZZZZ</name>
<organism evidence="1">
    <name type="scientific">viral metagenome</name>
    <dbReference type="NCBI Taxonomy" id="1070528"/>
    <lineage>
        <taxon>unclassified sequences</taxon>
        <taxon>metagenomes</taxon>
        <taxon>organismal metagenomes</taxon>
    </lineage>
</organism>
<reference evidence="1" key="1">
    <citation type="submission" date="2020-03" db="EMBL/GenBank/DDBJ databases">
        <title>The deep terrestrial virosphere.</title>
        <authorList>
            <person name="Holmfeldt K."/>
            <person name="Nilsson E."/>
            <person name="Simone D."/>
            <person name="Lopez-Fernandez M."/>
            <person name="Wu X."/>
            <person name="de Brujin I."/>
            <person name="Lundin D."/>
            <person name="Andersson A."/>
            <person name="Bertilsson S."/>
            <person name="Dopson M."/>
        </authorList>
    </citation>
    <scope>NUCLEOTIDE SEQUENCE</scope>
    <source>
        <strain evidence="2">MM415A00246</strain>
        <strain evidence="1">TM448A01877</strain>
    </source>
</reference>
<evidence type="ECO:0000313" key="2">
    <source>
        <dbReference type="EMBL" id="QJA83923.1"/>
    </source>
</evidence>
<dbReference type="InterPro" id="IPR009061">
    <property type="entry name" value="DNA-bd_dom_put_sf"/>
</dbReference>
<dbReference type="AlphaFoldDB" id="A0A6H1ZTW7"/>
<sequence>MSVSIGLQSECPVTIREILEAVPVSSRSIRSWIRQGLLPKPIKYGLGRAVGTMALYPPSALRKAVLIYRIRNAGKKDNLMKLVGQIGSSKIYLGIDDDGLPTMKYVPKSFQED</sequence>
<protein>
    <submittedName>
        <fullName evidence="1">Uncharacterized protein</fullName>
    </submittedName>
</protein>
<proteinExistence type="predicted"/>